<protein>
    <submittedName>
        <fullName evidence="2">Uncharacterized protein</fullName>
    </submittedName>
</protein>
<reference evidence="2 3" key="1">
    <citation type="journal article" date="2023" name="Sci. Data">
        <title>Genome assembly of the Korean intertidal mud-creeper Batillaria attramentaria.</title>
        <authorList>
            <person name="Patra A.K."/>
            <person name="Ho P.T."/>
            <person name="Jun S."/>
            <person name="Lee S.J."/>
            <person name="Kim Y."/>
            <person name="Won Y.J."/>
        </authorList>
    </citation>
    <scope>NUCLEOTIDE SEQUENCE [LARGE SCALE GENOMIC DNA]</scope>
    <source>
        <strain evidence="2">Wonlab-2016</strain>
    </source>
</reference>
<proteinExistence type="predicted"/>
<dbReference type="AlphaFoldDB" id="A0ABD0LPY9"/>
<accession>A0ABD0LPY9</accession>
<sequence length="68" mass="7405">MIKTTTPDTQRTRIVSPKTFSCRYVHKSDGQPLRAGGGDGRTGNTTHSAGVTRLHMLTRWPTHSNGAV</sequence>
<comment type="caution">
    <text evidence="2">The sequence shown here is derived from an EMBL/GenBank/DDBJ whole genome shotgun (WGS) entry which is preliminary data.</text>
</comment>
<evidence type="ECO:0000313" key="3">
    <source>
        <dbReference type="Proteomes" id="UP001519460"/>
    </source>
</evidence>
<feature type="region of interest" description="Disordered" evidence="1">
    <location>
        <begin position="26"/>
        <end position="48"/>
    </location>
</feature>
<evidence type="ECO:0000256" key="1">
    <source>
        <dbReference type="SAM" id="MobiDB-lite"/>
    </source>
</evidence>
<evidence type="ECO:0000313" key="2">
    <source>
        <dbReference type="EMBL" id="KAK7501397.1"/>
    </source>
</evidence>
<name>A0ABD0LPY9_9CAEN</name>
<gene>
    <name evidence="2" type="ORF">BaRGS_00007522</name>
</gene>
<keyword evidence="3" id="KW-1185">Reference proteome</keyword>
<dbReference type="Proteomes" id="UP001519460">
    <property type="component" value="Unassembled WGS sequence"/>
</dbReference>
<dbReference type="EMBL" id="JACVVK020000032">
    <property type="protein sequence ID" value="KAK7501397.1"/>
    <property type="molecule type" value="Genomic_DNA"/>
</dbReference>
<organism evidence="2 3">
    <name type="scientific">Batillaria attramentaria</name>
    <dbReference type="NCBI Taxonomy" id="370345"/>
    <lineage>
        <taxon>Eukaryota</taxon>
        <taxon>Metazoa</taxon>
        <taxon>Spiralia</taxon>
        <taxon>Lophotrochozoa</taxon>
        <taxon>Mollusca</taxon>
        <taxon>Gastropoda</taxon>
        <taxon>Caenogastropoda</taxon>
        <taxon>Sorbeoconcha</taxon>
        <taxon>Cerithioidea</taxon>
        <taxon>Batillariidae</taxon>
        <taxon>Batillaria</taxon>
    </lineage>
</organism>